<gene>
    <name evidence="2" type="ORF">SODALDRAFT_61679</name>
</gene>
<dbReference type="GeneID" id="39584016"/>
<dbReference type="Proteomes" id="UP000272025">
    <property type="component" value="Unassembled WGS sequence"/>
</dbReference>
<feature type="compositionally biased region" description="Polar residues" evidence="1">
    <location>
        <begin position="7"/>
        <end position="25"/>
    </location>
</feature>
<dbReference type="AlphaFoldDB" id="A0A3N2PLQ1"/>
<feature type="region of interest" description="Disordered" evidence="1">
    <location>
        <begin position="1"/>
        <end position="26"/>
    </location>
</feature>
<name>A0A3N2PLQ1_SODAK</name>
<evidence type="ECO:0000256" key="1">
    <source>
        <dbReference type="SAM" id="MobiDB-lite"/>
    </source>
</evidence>
<evidence type="ECO:0000313" key="2">
    <source>
        <dbReference type="EMBL" id="ROT35324.1"/>
    </source>
</evidence>
<keyword evidence="3" id="KW-1185">Reference proteome</keyword>
<sequence>MIEQDTESNANTESLQSGHSSQMRSLSDYRVQGWDHGAKQKKVTTGLERLEPSQEPSRKVSEILLLRWLRWGSGSLGILLLGPQCLQSQSGSPNYNARRSLVPRHLHLRMGSRWHVSKARFGFARSLAVGSPEPREFSAKKVSNTDNNNIHNIHNIHQDSVRSEAYQVSDPFSPTKSPPCV</sequence>
<dbReference type="EMBL" id="ML119061">
    <property type="protein sequence ID" value="ROT35324.1"/>
    <property type="molecule type" value="Genomic_DNA"/>
</dbReference>
<dbReference type="RefSeq" id="XP_028463130.1">
    <property type="nucleotide sequence ID" value="XM_028615539.1"/>
</dbReference>
<reference evidence="2 3" key="1">
    <citation type="journal article" date="2018" name="Mol. Ecol.">
        <title>The obligate alkalophilic soda-lake fungus Sodiomyces alkalinus has shifted to a protein diet.</title>
        <authorList>
            <person name="Grum-Grzhimaylo A.A."/>
            <person name="Falkoski D.L."/>
            <person name="van den Heuvel J."/>
            <person name="Valero-Jimenez C.A."/>
            <person name="Min B."/>
            <person name="Choi I.G."/>
            <person name="Lipzen A."/>
            <person name="Daum C.G."/>
            <person name="Aanen D.K."/>
            <person name="Tsang A."/>
            <person name="Henrissat B."/>
            <person name="Bilanenko E.N."/>
            <person name="de Vries R.P."/>
            <person name="van Kan J.A.L."/>
            <person name="Grigoriev I.V."/>
            <person name="Debets A.J.M."/>
        </authorList>
    </citation>
    <scope>NUCLEOTIDE SEQUENCE [LARGE SCALE GENOMIC DNA]</scope>
    <source>
        <strain evidence="2 3">F11</strain>
    </source>
</reference>
<proteinExistence type="predicted"/>
<accession>A0A3N2PLQ1</accession>
<protein>
    <submittedName>
        <fullName evidence="2">Uncharacterized protein</fullName>
    </submittedName>
</protein>
<organism evidence="2 3">
    <name type="scientific">Sodiomyces alkalinus (strain CBS 110278 / VKM F-3762 / F11)</name>
    <name type="common">Alkaliphilic filamentous fungus</name>
    <dbReference type="NCBI Taxonomy" id="1314773"/>
    <lineage>
        <taxon>Eukaryota</taxon>
        <taxon>Fungi</taxon>
        <taxon>Dikarya</taxon>
        <taxon>Ascomycota</taxon>
        <taxon>Pezizomycotina</taxon>
        <taxon>Sordariomycetes</taxon>
        <taxon>Hypocreomycetidae</taxon>
        <taxon>Glomerellales</taxon>
        <taxon>Plectosphaerellaceae</taxon>
        <taxon>Sodiomyces</taxon>
    </lineage>
</organism>
<evidence type="ECO:0000313" key="3">
    <source>
        <dbReference type="Proteomes" id="UP000272025"/>
    </source>
</evidence>